<protein>
    <submittedName>
        <fullName evidence="5">SAP domain-containing ribonucleoprotein</fullName>
    </submittedName>
</protein>
<accession>A0A0A9YC99</accession>
<proteinExistence type="inferred from homology"/>
<dbReference type="Pfam" id="PF02037">
    <property type="entry name" value="SAP"/>
    <property type="match status" value="1"/>
</dbReference>
<dbReference type="PANTHER" id="PTHR46551:SF1">
    <property type="entry name" value="SAP DOMAIN-CONTAINING RIBONUCLEOPROTEIN"/>
    <property type="match status" value="1"/>
</dbReference>
<keyword evidence="5" id="KW-0687">Ribonucleoprotein</keyword>
<dbReference type="SUPFAM" id="SSF68906">
    <property type="entry name" value="SAP domain"/>
    <property type="match status" value="1"/>
</dbReference>
<evidence type="ECO:0000259" key="4">
    <source>
        <dbReference type="PROSITE" id="PS50800"/>
    </source>
</evidence>
<dbReference type="PANTHER" id="PTHR46551">
    <property type="entry name" value="SAP DOMAIN-CONTAINING RIBONUCLEOPROTEIN"/>
    <property type="match status" value="1"/>
</dbReference>
<dbReference type="PROSITE" id="PS50800">
    <property type="entry name" value="SAP"/>
    <property type="match status" value="1"/>
</dbReference>
<evidence type="ECO:0000313" key="8">
    <source>
        <dbReference type="EMBL" id="JAG35895.1"/>
    </source>
</evidence>
<comment type="similarity">
    <text evidence="2">Belongs to the SAP domain-containing ribonucleoprotein family.</text>
</comment>
<dbReference type="InterPro" id="IPR036361">
    <property type="entry name" value="SAP_dom_sf"/>
</dbReference>
<evidence type="ECO:0000313" key="7">
    <source>
        <dbReference type="EMBL" id="JAG27132.1"/>
    </source>
</evidence>
<organism evidence="5">
    <name type="scientific">Lygus hesperus</name>
    <name type="common">Western plant bug</name>
    <dbReference type="NCBI Taxonomy" id="30085"/>
    <lineage>
        <taxon>Eukaryota</taxon>
        <taxon>Metazoa</taxon>
        <taxon>Ecdysozoa</taxon>
        <taxon>Arthropoda</taxon>
        <taxon>Hexapoda</taxon>
        <taxon>Insecta</taxon>
        <taxon>Pterygota</taxon>
        <taxon>Neoptera</taxon>
        <taxon>Paraneoptera</taxon>
        <taxon>Hemiptera</taxon>
        <taxon>Heteroptera</taxon>
        <taxon>Panheteroptera</taxon>
        <taxon>Cimicomorpha</taxon>
        <taxon>Miridae</taxon>
        <taxon>Mirini</taxon>
        <taxon>Lygus</taxon>
    </lineage>
</organism>
<dbReference type="AlphaFoldDB" id="A0A0A9YC99"/>
<dbReference type="GO" id="GO:0005634">
    <property type="term" value="C:nucleus"/>
    <property type="evidence" value="ECO:0007669"/>
    <property type="project" value="TreeGrafter"/>
</dbReference>
<evidence type="ECO:0000256" key="3">
    <source>
        <dbReference type="SAM" id="MobiDB-lite"/>
    </source>
</evidence>
<dbReference type="EMBL" id="GBHO01016474">
    <property type="protein sequence ID" value="JAG27130.1"/>
    <property type="molecule type" value="Transcribed_RNA"/>
</dbReference>
<feature type="compositionally biased region" description="Acidic residues" evidence="3">
    <location>
        <begin position="60"/>
        <end position="76"/>
    </location>
</feature>
<dbReference type="SMART" id="SM00513">
    <property type="entry name" value="SAP"/>
    <property type="match status" value="1"/>
</dbReference>
<dbReference type="EMBL" id="GBHO01016472">
    <property type="protein sequence ID" value="JAG27132.1"/>
    <property type="molecule type" value="Transcribed_RNA"/>
</dbReference>
<dbReference type="EMBL" id="GBHO01016473">
    <property type="protein sequence ID" value="JAG27131.1"/>
    <property type="molecule type" value="Transcribed_RNA"/>
</dbReference>
<dbReference type="InterPro" id="IPR052240">
    <property type="entry name" value="SAP_domain_ribonucleoprotein"/>
</dbReference>
<dbReference type="GO" id="GO:0016973">
    <property type="term" value="P:poly(A)+ mRNA export from nucleus"/>
    <property type="evidence" value="ECO:0007669"/>
    <property type="project" value="TreeGrafter"/>
</dbReference>
<sequence length="118" mass="13330">MADSMSEEQTDLNKMKVPDLKKLLKSRGLSIVGNKQELIDRLQSSDAAAEALLEGSEVGDIIDEELDRELDETLDDEPAKEVEETSPLKEEEEKVQVETPPEPAKVEVARRRKRKRKS</sequence>
<dbReference type="Gene3D" id="1.10.720.30">
    <property type="entry name" value="SAP domain"/>
    <property type="match status" value="1"/>
</dbReference>
<evidence type="ECO:0000313" key="5">
    <source>
        <dbReference type="EMBL" id="JAG27130.1"/>
    </source>
</evidence>
<dbReference type="GO" id="GO:1990904">
    <property type="term" value="C:ribonucleoprotein complex"/>
    <property type="evidence" value="ECO:0007669"/>
    <property type="project" value="UniProtKB-KW"/>
</dbReference>
<evidence type="ECO:0000256" key="1">
    <source>
        <dbReference type="ARBA" id="ARBA00022553"/>
    </source>
</evidence>
<name>A0A0A9YC99_LYGHE</name>
<feature type="region of interest" description="Disordered" evidence="3">
    <location>
        <begin position="54"/>
        <end position="118"/>
    </location>
</feature>
<evidence type="ECO:0000313" key="6">
    <source>
        <dbReference type="EMBL" id="JAG27131.1"/>
    </source>
</evidence>
<reference evidence="5" key="1">
    <citation type="journal article" date="2014" name="PLoS ONE">
        <title>Transcriptome-Based Identification of ABC Transporters in the Western Tarnished Plant Bug Lygus hesperus.</title>
        <authorList>
            <person name="Hull J.J."/>
            <person name="Chaney K."/>
            <person name="Geib S.M."/>
            <person name="Fabrick J.A."/>
            <person name="Brent C.S."/>
            <person name="Walsh D."/>
            <person name="Lavine L.C."/>
        </authorList>
    </citation>
    <scope>NUCLEOTIDE SEQUENCE</scope>
</reference>
<gene>
    <name evidence="5" type="primary">Sarnp_3</name>
    <name evidence="7" type="synonym">Sarnp_0</name>
    <name evidence="6" type="synonym">Sarnp_1</name>
    <name evidence="8" type="synonym">Sarnp_2</name>
    <name evidence="6" type="ORF">CM83_92576</name>
    <name evidence="7" type="ORF">CM83_92577</name>
    <name evidence="5" type="ORF">CM83_92578</name>
    <name evidence="8" type="ORF">CM83_92579</name>
</gene>
<feature type="compositionally biased region" description="Basic and acidic residues" evidence="3">
    <location>
        <begin position="77"/>
        <end position="96"/>
    </location>
</feature>
<keyword evidence="1" id="KW-0597">Phosphoprotein</keyword>
<feature type="domain" description="SAP" evidence="4">
    <location>
        <begin position="12"/>
        <end position="46"/>
    </location>
</feature>
<dbReference type="EMBL" id="GBHO01007709">
    <property type="protein sequence ID" value="JAG35895.1"/>
    <property type="molecule type" value="Transcribed_RNA"/>
</dbReference>
<dbReference type="InterPro" id="IPR003034">
    <property type="entry name" value="SAP_dom"/>
</dbReference>
<reference evidence="5" key="2">
    <citation type="submission" date="2014-07" db="EMBL/GenBank/DDBJ databases">
        <authorList>
            <person name="Hull J."/>
        </authorList>
    </citation>
    <scope>NUCLEOTIDE SEQUENCE</scope>
</reference>
<evidence type="ECO:0000256" key="2">
    <source>
        <dbReference type="ARBA" id="ARBA00046328"/>
    </source>
</evidence>